<dbReference type="InterPro" id="IPR041489">
    <property type="entry name" value="PDZ_6"/>
</dbReference>
<protein>
    <recommendedName>
        <fullName evidence="6">PDZ domain-containing protein</fullName>
    </recommendedName>
</protein>
<evidence type="ECO:0000256" key="1">
    <source>
        <dbReference type="ARBA" id="ARBA00010541"/>
    </source>
</evidence>
<dbReference type="FunFam" id="2.40.10.10:FF:000001">
    <property type="entry name" value="Periplasmic serine protease DegS"/>
    <property type="match status" value="1"/>
</dbReference>
<organism evidence="7 8">
    <name type="scientific">Woeseia oceani</name>
    <dbReference type="NCBI Taxonomy" id="1548547"/>
    <lineage>
        <taxon>Bacteria</taxon>
        <taxon>Pseudomonadati</taxon>
        <taxon>Pseudomonadota</taxon>
        <taxon>Gammaproteobacteria</taxon>
        <taxon>Woeseiales</taxon>
        <taxon>Woeseiaceae</taxon>
        <taxon>Woeseia</taxon>
    </lineage>
</organism>
<dbReference type="SMART" id="SM00228">
    <property type="entry name" value="PDZ"/>
    <property type="match status" value="1"/>
</dbReference>
<dbReference type="Proteomes" id="UP000092695">
    <property type="component" value="Chromosome"/>
</dbReference>
<dbReference type="PANTHER" id="PTHR43343:SF3">
    <property type="entry name" value="PROTEASE DO-LIKE 8, CHLOROPLASTIC"/>
    <property type="match status" value="1"/>
</dbReference>
<keyword evidence="5" id="KW-0472">Membrane</keyword>
<keyword evidence="5" id="KW-1133">Transmembrane helix</keyword>
<keyword evidence="3" id="KW-0378">Hydrolase</keyword>
<dbReference type="InterPro" id="IPR009003">
    <property type="entry name" value="Peptidase_S1_PA"/>
</dbReference>
<dbReference type="PANTHER" id="PTHR43343">
    <property type="entry name" value="PEPTIDASE S12"/>
    <property type="match status" value="1"/>
</dbReference>
<dbReference type="Gene3D" id="2.30.42.10">
    <property type="match status" value="1"/>
</dbReference>
<evidence type="ECO:0000256" key="5">
    <source>
        <dbReference type="SAM" id="Phobius"/>
    </source>
</evidence>
<sequence>MIDEYSSGGLVARIKPVLLFLLQSVCIGLATAFVVVLFRPDLLPLTNNGRSIATPPASYADAVDIGAPSVANIYTRRLVQAGPENDGNDRLRLNTSLGSAVVIDADGYLVTNYHVIADAAEIRVQMADGRIADPQVVGFDAETDLALLRVDLGTLPAIPLGRSSNLRIGDVVLAIGNPYGLTKTVTQGIVSATGRGQLNLMTFENFIQTDAAINEGNSGGALINSLGELVGINTAVLAQDAGTEGISFAIPVDLVRGVVEALKRDGRVIRGYIGLDSDELTPAEADALGLPPEIGILLNAVRAGGPADTAGLAAGDVVLAINGEPIRTRQQALLLVAGLEPGDKVEMDCWRGGQRFRAELTVVERPPEF</sequence>
<dbReference type="Gene3D" id="2.40.10.120">
    <property type="match status" value="1"/>
</dbReference>
<keyword evidence="8" id="KW-1185">Reference proteome</keyword>
<dbReference type="OrthoDB" id="9758917at2"/>
<dbReference type="GO" id="GO:0006508">
    <property type="term" value="P:proteolysis"/>
    <property type="evidence" value="ECO:0007669"/>
    <property type="project" value="UniProtKB-KW"/>
</dbReference>
<dbReference type="InterPro" id="IPR001940">
    <property type="entry name" value="Peptidase_S1C"/>
</dbReference>
<dbReference type="PROSITE" id="PS50106">
    <property type="entry name" value="PDZ"/>
    <property type="match status" value="1"/>
</dbReference>
<name>A0A193LII0_9GAMM</name>
<feature type="domain" description="PDZ" evidence="6">
    <location>
        <begin position="277"/>
        <end position="327"/>
    </location>
</feature>
<keyword evidence="5" id="KW-0812">Transmembrane</keyword>
<comment type="similarity">
    <text evidence="1">Belongs to the peptidase S1C family.</text>
</comment>
<dbReference type="Pfam" id="PF13365">
    <property type="entry name" value="Trypsin_2"/>
    <property type="match status" value="1"/>
</dbReference>
<dbReference type="SUPFAM" id="SSF50494">
    <property type="entry name" value="Trypsin-like serine proteases"/>
    <property type="match status" value="1"/>
</dbReference>
<dbReference type="AlphaFoldDB" id="A0A193LII0"/>
<evidence type="ECO:0000256" key="4">
    <source>
        <dbReference type="ARBA" id="ARBA00022825"/>
    </source>
</evidence>
<evidence type="ECO:0000313" key="7">
    <source>
        <dbReference type="EMBL" id="ANO52199.1"/>
    </source>
</evidence>
<dbReference type="KEGG" id="woc:BA177_14260"/>
<keyword evidence="2" id="KW-0645">Protease</keyword>
<accession>A0A193LII0</accession>
<evidence type="ECO:0000259" key="6">
    <source>
        <dbReference type="PROSITE" id="PS50106"/>
    </source>
</evidence>
<keyword evidence="4" id="KW-0720">Serine protease</keyword>
<evidence type="ECO:0000256" key="2">
    <source>
        <dbReference type="ARBA" id="ARBA00022670"/>
    </source>
</evidence>
<dbReference type="InterPro" id="IPR036034">
    <property type="entry name" value="PDZ_sf"/>
</dbReference>
<evidence type="ECO:0000313" key="8">
    <source>
        <dbReference type="Proteomes" id="UP000092695"/>
    </source>
</evidence>
<reference evidence="7 8" key="1">
    <citation type="submission" date="2016-06" db="EMBL/GenBank/DDBJ databases">
        <title>Complete genome sequence of a deep-branching marine Gamma Proteobacterium Woeseia oceani type strain XK5.</title>
        <authorList>
            <person name="Mu D."/>
            <person name="Du Z."/>
        </authorList>
    </citation>
    <scope>NUCLEOTIDE SEQUENCE [LARGE SCALE GENOMIC DNA]</scope>
    <source>
        <strain evidence="7 8">XK5</strain>
    </source>
</reference>
<dbReference type="SUPFAM" id="SSF50156">
    <property type="entry name" value="PDZ domain-like"/>
    <property type="match status" value="1"/>
</dbReference>
<feature type="transmembrane region" description="Helical" evidence="5">
    <location>
        <begin position="17"/>
        <end position="38"/>
    </location>
</feature>
<proteinExistence type="inferred from homology"/>
<dbReference type="GO" id="GO:0004252">
    <property type="term" value="F:serine-type endopeptidase activity"/>
    <property type="evidence" value="ECO:0007669"/>
    <property type="project" value="InterPro"/>
</dbReference>
<dbReference type="PRINTS" id="PR00834">
    <property type="entry name" value="PROTEASES2C"/>
</dbReference>
<dbReference type="InterPro" id="IPR001478">
    <property type="entry name" value="PDZ"/>
</dbReference>
<dbReference type="STRING" id="1548547.BA177_14260"/>
<dbReference type="InterPro" id="IPR051201">
    <property type="entry name" value="Chloro_Bact_Ser_Proteases"/>
</dbReference>
<evidence type="ECO:0000256" key="3">
    <source>
        <dbReference type="ARBA" id="ARBA00022801"/>
    </source>
</evidence>
<gene>
    <name evidence="7" type="ORF">BA177_14260</name>
</gene>
<dbReference type="EMBL" id="CP016268">
    <property type="protein sequence ID" value="ANO52199.1"/>
    <property type="molecule type" value="Genomic_DNA"/>
</dbReference>
<dbReference type="Pfam" id="PF17820">
    <property type="entry name" value="PDZ_6"/>
    <property type="match status" value="1"/>
</dbReference>